<evidence type="ECO:0008006" key="5">
    <source>
        <dbReference type="Google" id="ProtNLM"/>
    </source>
</evidence>
<reference evidence="1 3" key="1">
    <citation type="submission" date="2017-03" db="EMBL/GenBank/DDBJ databases">
        <title>Draft genome sequence of Moraxella equi CCUG 4950T type strain.</title>
        <authorList>
            <person name="Salva-Serra F."/>
            <person name="Engstrom-Jakobsson H."/>
            <person name="Thorell K."/>
            <person name="Jaen-Luchoro D."/>
            <person name="Gonzales-Siles L."/>
            <person name="Karlsson R."/>
            <person name="Yazdan S."/>
            <person name="Boulund F."/>
            <person name="Johnning A."/>
            <person name="Engstrand L."/>
            <person name="Kristiansson E."/>
            <person name="Moore E."/>
        </authorList>
    </citation>
    <scope>NUCLEOTIDE SEQUENCE [LARGE SCALE GENOMIC DNA]</scope>
    <source>
        <strain evidence="1 3">CCUG 4950</strain>
    </source>
</reference>
<evidence type="ECO:0000313" key="4">
    <source>
        <dbReference type="Proteomes" id="UP000254618"/>
    </source>
</evidence>
<sequence length="159" mass="19435">MIKTEKFDLDTHFITIYRNSNEKIIRSVITDLNGIVLQDKLCEYDTSGNKICDCVYDNSQTLVAYREYYSEQDYFGYRDYKLINGKFELLLSTKQEWLIADKKHKFTWYDNQGQFIYYDLFEYDDDIGDMIWQFCYDKDDNMVKPKYLEQYCDYYLKFI</sequence>
<gene>
    <name evidence="1" type="ORF">B5J93_02765</name>
    <name evidence="2" type="ORF">NCTC11012_01052</name>
</gene>
<dbReference type="Proteomes" id="UP000254618">
    <property type="component" value="Unassembled WGS sequence"/>
</dbReference>
<dbReference type="AlphaFoldDB" id="A0A378QTX4"/>
<evidence type="ECO:0000313" key="3">
    <source>
        <dbReference type="Proteomes" id="UP000190777"/>
    </source>
</evidence>
<dbReference type="RefSeq" id="WP_079324409.1">
    <property type="nucleotide sequence ID" value="NZ_MXAP01000026.1"/>
</dbReference>
<name>A0A378QTX4_9GAMM</name>
<reference evidence="2 4" key="2">
    <citation type="submission" date="2018-06" db="EMBL/GenBank/DDBJ databases">
        <authorList>
            <consortium name="Pathogen Informatics"/>
            <person name="Doyle S."/>
        </authorList>
    </citation>
    <scope>NUCLEOTIDE SEQUENCE [LARGE SCALE GENOMIC DNA]</scope>
    <source>
        <strain evidence="2 4">NCTC11012</strain>
    </source>
</reference>
<dbReference type="EMBL" id="UGQF01000001">
    <property type="protein sequence ID" value="STZ02823.1"/>
    <property type="molecule type" value="Genomic_DNA"/>
</dbReference>
<protein>
    <recommendedName>
        <fullName evidence="5">RHS Repeat</fullName>
    </recommendedName>
</protein>
<keyword evidence="3" id="KW-1185">Reference proteome</keyword>
<accession>A0A378QTX4</accession>
<dbReference type="EMBL" id="MXAP01000026">
    <property type="protein sequence ID" value="OPH39706.1"/>
    <property type="molecule type" value="Genomic_DNA"/>
</dbReference>
<proteinExistence type="predicted"/>
<dbReference type="Proteomes" id="UP000190777">
    <property type="component" value="Unassembled WGS sequence"/>
</dbReference>
<evidence type="ECO:0000313" key="1">
    <source>
        <dbReference type="EMBL" id="OPH39706.1"/>
    </source>
</evidence>
<evidence type="ECO:0000313" key="2">
    <source>
        <dbReference type="EMBL" id="STZ02823.1"/>
    </source>
</evidence>
<organism evidence="2 4">
    <name type="scientific">Moraxella equi</name>
    <dbReference type="NCBI Taxonomy" id="60442"/>
    <lineage>
        <taxon>Bacteria</taxon>
        <taxon>Pseudomonadati</taxon>
        <taxon>Pseudomonadota</taxon>
        <taxon>Gammaproteobacteria</taxon>
        <taxon>Moraxellales</taxon>
        <taxon>Moraxellaceae</taxon>
        <taxon>Moraxella</taxon>
    </lineage>
</organism>